<dbReference type="PANTHER" id="PTHR10285">
    <property type="entry name" value="URIDINE KINASE"/>
    <property type="match status" value="1"/>
</dbReference>
<gene>
    <name evidence="3" type="ORF">B0I71DRAFT_102410</name>
    <name evidence="2" type="ORF">YALI1_B19348g</name>
</gene>
<evidence type="ECO:0000259" key="1">
    <source>
        <dbReference type="Pfam" id="PF00485"/>
    </source>
</evidence>
<dbReference type="OrthoDB" id="10041966at2759"/>
<dbReference type="OMA" id="MDMEAMT"/>
<dbReference type="EMBL" id="KZ859062">
    <property type="protein sequence ID" value="RDW23842.1"/>
    <property type="molecule type" value="Genomic_DNA"/>
</dbReference>
<dbReference type="RefSeq" id="XP_500897.2">
    <property type="nucleotide sequence ID" value="XM_500897.2"/>
</dbReference>
<reference evidence="2 4" key="1">
    <citation type="journal article" date="2016" name="PLoS ONE">
        <title>Sequence Assembly of Yarrowia lipolytica Strain W29/CLIB89 Shows Transposable Element Diversity.</title>
        <authorList>
            <person name="Magnan C."/>
            <person name="Yu J."/>
            <person name="Chang I."/>
            <person name="Jahn E."/>
            <person name="Kanomata Y."/>
            <person name="Wu J."/>
            <person name="Zeller M."/>
            <person name="Oakes M."/>
            <person name="Baldi P."/>
            <person name="Sandmeyer S."/>
        </authorList>
    </citation>
    <scope>NUCLEOTIDE SEQUENCE [LARGE SCALE GENOMIC DNA]</scope>
    <source>
        <strain evidence="2">CLIB89</strain>
        <strain evidence="4">CLIB89(W29)</strain>
    </source>
</reference>
<dbReference type="EMBL" id="CP017554">
    <property type="protein sequence ID" value="AOW01708.1"/>
    <property type="molecule type" value="Genomic_DNA"/>
</dbReference>
<dbReference type="GO" id="GO:0034355">
    <property type="term" value="P:NAD+ biosynthetic process via the salvage pathway"/>
    <property type="evidence" value="ECO:0007669"/>
    <property type="project" value="EnsemblFungi"/>
</dbReference>
<proteinExistence type="predicted"/>
<evidence type="ECO:0000313" key="4">
    <source>
        <dbReference type="Proteomes" id="UP000182444"/>
    </source>
</evidence>
<name>A0A1H6PHV9_YARLL</name>
<dbReference type="SUPFAM" id="SSF52540">
    <property type="entry name" value="P-loop containing nucleoside triphosphate hydrolases"/>
    <property type="match status" value="1"/>
</dbReference>
<dbReference type="InterPro" id="IPR027417">
    <property type="entry name" value="P-loop_NTPase"/>
</dbReference>
<dbReference type="FunFam" id="3.40.50.300:FF:002607">
    <property type="entry name" value="Nicotinamide riboside kinase 1"/>
    <property type="match status" value="1"/>
</dbReference>
<dbReference type="eggNOG" id="KOG3308">
    <property type="taxonomic scope" value="Eukaryota"/>
</dbReference>
<dbReference type="GeneID" id="2907219"/>
<protein>
    <submittedName>
        <fullName evidence="3">P-loop containing nucleoside triphosphate hydrolase protein</fullName>
    </submittedName>
</protein>
<dbReference type="KEGG" id="yli:2907219"/>
<keyword evidence="3" id="KW-0378">Hydrolase</keyword>
<sequence length="254" mass="29364">MIRRKIAEKKLAKEEDKREVTLVALSGPSSSGKSTLARLLRDILPHVIIIHQDDFYLEDSQIPVIDGVQDWDCPEAFDFKLLSKVLSHVKQTGELPKNFKSKEDQNSLGPAALDENAVDAFKRRMHPYMPEFENKLIVILDGIMVYHDAQFTELFDIKILVRSSYENLKSRREARSGYVTLEGFWKDPEGYFHNIVWPGYLKTHKQLFENENPNGEPSKDATREGIRIVPTTDFDVAETLDWVFDVILDYYDLE</sequence>
<dbReference type="GO" id="GO:0046495">
    <property type="term" value="P:nicotinamide riboside metabolic process"/>
    <property type="evidence" value="ECO:0007669"/>
    <property type="project" value="EnsemblFungi"/>
</dbReference>
<evidence type="ECO:0000313" key="2">
    <source>
        <dbReference type="EMBL" id="AOW01708.1"/>
    </source>
</evidence>
<dbReference type="Proteomes" id="UP000256601">
    <property type="component" value="Unassembled WGS sequence"/>
</dbReference>
<accession>A0A1H6PHV9</accession>
<organism evidence="2 4">
    <name type="scientific">Yarrowia lipolytica</name>
    <name type="common">Candida lipolytica</name>
    <dbReference type="NCBI Taxonomy" id="4952"/>
    <lineage>
        <taxon>Eukaryota</taxon>
        <taxon>Fungi</taxon>
        <taxon>Dikarya</taxon>
        <taxon>Ascomycota</taxon>
        <taxon>Saccharomycotina</taxon>
        <taxon>Dipodascomycetes</taxon>
        <taxon>Dipodascales</taxon>
        <taxon>Dipodascales incertae sedis</taxon>
        <taxon>Yarrowia</taxon>
    </lineage>
</organism>
<dbReference type="GO" id="GO:0005524">
    <property type="term" value="F:ATP binding"/>
    <property type="evidence" value="ECO:0007669"/>
    <property type="project" value="InterPro"/>
</dbReference>
<reference evidence="3 5" key="2">
    <citation type="submission" date="2018-07" db="EMBL/GenBank/DDBJ databases">
        <title>Draft Genome Assemblies for Five Robust Yarrowia lipolytica Strains Exhibiting High Lipid Production and Pentose Sugar Utilization and Sugar Alcohol Secretion from Undetoxified Lignocellulosic Biomass Hydrolysates.</title>
        <authorList>
            <consortium name="DOE Joint Genome Institute"/>
            <person name="Walker C."/>
            <person name="Ryu S."/>
            <person name="Na H."/>
            <person name="Zane M."/>
            <person name="LaButti K."/>
            <person name="Lipzen A."/>
            <person name="Haridas S."/>
            <person name="Barry K."/>
            <person name="Grigoriev I.V."/>
            <person name="Quarterman J."/>
            <person name="Slininger P."/>
            <person name="Dien B."/>
            <person name="Trinh C.T."/>
        </authorList>
    </citation>
    <scope>NUCLEOTIDE SEQUENCE [LARGE SCALE GENOMIC DNA]</scope>
    <source>
        <strain evidence="3 5">YB392</strain>
    </source>
</reference>
<evidence type="ECO:0000313" key="3">
    <source>
        <dbReference type="EMBL" id="RDW23842.1"/>
    </source>
</evidence>
<dbReference type="VEuPathDB" id="FungiDB:YALI0_B14729g"/>
<dbReference type="GO" id="GO:0050262">
    <property type="term" value="F:ribosylnicotinamide kinase activity"/>
    <property type="evidence" value="ECO:0007669"/>
    <property type="project" value="EnsemblFungi"/>
</dbReference>
<dbReference type="Pfam" id="PF00485">
    <property type="entry name" value="PRK"/>
    <property type="match status" value="1"/>
</dbReference>
<dbReference type="VEuPathDB" id="FungiDB:YALI1_B19348g"/>
<dbReference type="CDD" id="cd02024">
    <property type="entry name" value="NRK1"/>
    <property type="match status" value="1"/>
</dbReference>
<dbReference type="AlphaFoldDB" id="A0A1H6PHV9"/>
<dbReference type="GO" id="GO:0016787">
    <property type="term" value="F:hydrolase activity"/>
    <property type="evidence" value="ECO:0007669"/>
    <property type="project" value="UniProtKB-KW"/>
</dbReference>
<feature type="domain" description="Phosphoribulokinase/uridine kinase" evidence="1">
    <location>
        <begin position="23"/>
        <end position="165"/>
    </location>
</feature>
<dbReference type="InterPro" id="IPR006083">
    <property type="entry name" value="PRK/URK"/>
</dbReference>
<evidence type="ECO:0000313" key="5">
    <source>
        <dbReference type="Proteomes" id="UP000256601"/>
    </source>
</evidence>
<dbReference type="Proteomes" id="UP000182444">
    <property type="component" value="Chromosome 1B"/>
</dbReference>
<dbReference type="Gene3D" id="3.40.50.300">
    <property type="entry name" value="P-loop containing nucleotide triphosphate hydrolases"/>
    <property type="match status" value="1"/>
</dbReference>